<comment type="caution">
    <text evidence="1">The sequence shown here is derived from an EMBL/GenBank/DDBJ whole genome shotgun (WGS) entry which is preliminary data.</text>
</comment>
<keyword evidence="2" id="KW-1185">Reference proteome</keyword>
<proteinExistence type="predicted"/>
<gene>
    <name evidence="1" type="ORF">P3G67_03995</name>
</gene>
<reference evidence="1 2" key="1">
    <citation type="submission" date="2023-03" db="EMBL/GenBank/DDBJ databases">
        <title>Draft genome sequence of Streptomyces sp. RB6PN23 isolated from peat swamp forest in Thailand.</title>
        <authorList>
            <person name="Klaysubun C."/>
            <person name="Duangmal K."/>
        </authorList>
    </citation>
    <scope>NUCLEOTIDE SEQUENCE [LARGE SCALE GENOMIC DNA]</scope>
    <source>
        <strain evidence="1 2">RB6PN23</strain>
    </source>
</reference>
<accession>A0ABT5ZFL5</accession>
<dbReference type="Proteomes" id="UP001216579">
    <property type="component" value="Unassembled WGS sequence"/>
</dbReference>
<protein>
    <submittedName>
        <fullName evidence="1">Uncharacterized protein</fullName>
    </submittedName>
</protein>
<name>A0ABT5ZFL5_9ACTN</name>
<dbReference type="EMBL" id="JARJBC010000002">
    <property type="protein sequence ID" value="MDF3288400.1"/>
    <property type="molecule type" value="Genomic_DNA"/>
</dbReference>
<organism evidence="1 2">
    <name type="scientific">Streptomyces silvisoli</name>
    <dbReference type="NCBI Taxonomy" id="3034235"/>
    <lineage>
        <taxon>Bacteria</taxon>
        <taxon>Bacillati</taxon>
        <taxon>Actinomycetota</taxon>
        <taxon>Actinomycetes</taxon>
        <taxon>Kitasatosporales</taxon>
        <taxon>Streptomycetaceae</taxon>
        <taxon>Streptomyces</taxon>
    </lineage>
</organism>
<dbReference type="RefSeq" id="WP_276092203.1">
    <property type="nucleotide sequence ID" value="NZ_JARJBC010000002.1"/>
</dbReference>
<evidence type="ECO:0000313" key="1">
    <source>
        <dbReference type="EMBL" id="MDF3288400.1"/>
    </source>
</evidence>
<evidence type="ECO:0000313" key="2">
    <source>
        <dbReference type="Proteomes" id="UP001216579"/>
    </source>
</evidence>
<sequence>MTTPALPYQETCEECTRLKTAERAARSDRDPSKEVDYRVLARRHLREVHGVLSIVGAAVGRQ</sequence>